<keyword evidence="3" id="KW-0732">Signal</keyword>
<dbReference type="GeneID" id="29383303"/>
<dbReference type="InterPro" id="IPR058792">
    <property type="entry name" value="Beta-barrel_RND_2"/>
</dbReference>
<dbReference type="Gene3D" id="2.40.420.20">
    <property type="match status" value="1"/>
</dbReference>
<dbReference type="Pfam" id="PF25975">
    <property type="entry name" value="CzcB_C"/>
    <property type="match status" value="1"/>
</dbReference>
<gene>
    <name evidence="9" type="primary">mdtE</name>
    <name evidence="8" type="ORF">AL536_04285</name>
    <name evidence="9" type="ORF">NCTC11327_04471</name>
</gene>
<name>A0AAX2LX19_VIBFL</name>
<dbReference type="Gene3D" id="2.40.30.170">
    <property type="match status" value="1"/>
</dbReference>
<dbReference type="EMBL" id="CP014034">
    <property type="protein sequence ID" value="AMF92698.1"/>
    <property type="molecule type" value="Genomic_DNA"/>
</dbReference>
<feature type="signal peptide" evidence="3">
    <location>
        <begin position="1"/>
        <end position="20"/>
    </location>
</feature>
<dbReference type="Pfam" id="PF25876">
    <property type="entry name" value="HH_MFP_RND"/>
    <property type="match status" value="1"/>
</dbReference>
<dbReference type="KEGG" id="vfl:AL536_04285"/>
<dbReference type="GO" id="GO:1990281">
    <property type="term" value="C:efflux pump complex"/>
    <property type="evidence" value="ECO:0007669"/>
    <property type="project" value="TreeGrafter"/>
</dbReference>
<evidence type="ECO:0000259" key="5">
    <source>
        <dbReference type="Pfam" id="PF25917"/>
    </source>
</evidence>
<dbReference type="InterPro" id="IPR006143">
    <property type="entry name" value="RND_pump_MFP"/>
</dbReference>
<reference evidence="8" key="2">
    <citation type="submission" date="2018-01" db="EMBL/GenBank/DDBJ databases">
        <title>FDA dAtabase for Regulatory Grade micrObial Sequences (FDA-ARGOS): Supporting development and validation of Infectious Disease Dx tests.</title>
        <authorList>
            <person name="Hoffmann M."/>
            <person name="Allard M."/>
            <person name="Evans P."/>
            <person name="Brown E."/>
            <person name="Tallon L."/>
            <person name="Sadzewicz L."/>
            <person name="Sengamalay N."/>
            <person name="Ott S."/>
            <person name="Godinez A."/>
            <person name="Nagaraj S."/>
            <person name="Vyas G."/>
            <person name="Aluvathingal J."/>
            <person name="Nadendla S."/>
            <person name="Geyer C."/>
            <person name="Sichtig H."/>
        </authorList>
    </citation>
    <scope>NUCLEOTIDE SEQUENCE</scope>
    <source>
        <strain evidence="8">ATCC 33809</strain>
    </source>
</reference>
<sequence>MKWLTLSIMAALSQSGLAHAETVNNVFTVKSEPMPQVIQLDGVVEPVNQGTVAAQTSGRVIGVFVDVNDHVTQGQVLLEISDVQQSASLDAAQAQLASALAQNREAQAQVNRYRQLFPKGAISRDQMDSAEARARSAAASVKSAQAAVAQAKESLGYTNITAPYAGVVTQRHVELGETVAPGTPLISGFSLEKLRVETDIPQRYQDKVKREAQFHVLAPSGDAVMPTDYSLFSYADPQSHNFKIRLSLPDNTPLLVPGMWVKTDFQYSSRDVLLVPSSAVIRRAELSAVYRIVNDARMLNPIRLGQTYGDYVEVLSGLEPGDVIATTVLAAEGQ</sequence>
<dbReference type="InterPro" id="IPR058624">
    <property type="entry name" value="MdtA-like_HH"/>
</dbReference>
<feature type="domain" description="Multidrug resistance protein MdtA-like alpha-helical hairpin" evidence="4">
    <location>
        <begin position="89"/>
        <end position="158"/>
    </location>
</feature>
<evidence type="ECO:0000259" key="4">
    <source>
        <dbReference type="Pfam" id="PF25876"/>
    </source>
</evidence>
<evidence type="ECO:0000313" key="9">
    <source>
        <dbReference type="EMBL" id="SUQ27576.1"/>
    </source>
</evidence>
<dbReference type="Gene3D" id="2.40.50.100">
    <property type="match status" value="1"/>
</dbReference>
<evidence type="ECO:0000313" key="8">
    <source>
        <dbReference type="EMBL" id="AMF92698.1"/>
    </source>
</evidence>
<organism evidence="9 11">
    <name type="scientific">Vibrio fluvialis</name>
    <dbReference type="NCBI Taxonomy" id="676"/>
    <lineage>
        <taxon>Bacteria</taxon>
        <taxon>Pseudomonadati</taxon>
        <taxon>Pseudomonadota</taxon>
        <taxon>Gammaproteobacteria</taxon>
        <taxon>Vibrionales</taxon>
        <taxon>Vibrionaceae</taxon>
        <taxon>Vibrio</taxon>
    </lineage>
</organism>
<dbReference type="InterPro" id="IPR058649">
    <property type="entry name" value="CzcB_C"/>
</dbReference>
<feature type="domain" description="Multidrug resistance protein MdtA-like barrel-sandwich hybrid" evidence="5">
    <location>
        <begin position="49"/>
        <end position="183"/>
    </location>
</feature>
<evidence type="ECO:0000256" key="2">
    <source>
        <dbReference type="SAM" id="Coils"/>
    </source>
</evidence>
<dbReference type="Gene3D" id="1.10.287.470">
    <property type="entry name" value="Helix hairpin bin"/>
    <property type="match status" value="1"/>
</dbReference>
<keyword evidence="2" id="KW-0175">Coiled coil</keyword>
<dbReference type="Pfam" id="PF25954">
    <property type="entry name" value="Beta-barrel_RND_2"/>
    <property type="match status" value="1"/>
</dbReference>
<dbReference type="GO" id="GO:0015562">
    <property type="term" value="F:efflux transmembrane transporter activity"/>
    <property type="evidence" value="ECO:0007669"/>
    <property type="project" value="TreeGrafter"/>
</dbReference>
<feature type="coiled-coil region" evidence="2">
    <location>
        <begin position="89"/>
        <end position="116"/>
    </location>
</feature>
<evidence type="ECO:0000313" key="11">
    <source>
        <dbReference type="Proteomes" id="UP000254626"/>
    </source>
</evidence>
<dbReference type="Proteomes" id="UP000057088">
    <property type="component" value="Chromosome 1"/>
</dbReference>
<evidence type="ECO:0000256" key="1">
    <source>
        <dbReference type="ARBA" id="ARBA00009477"/>
    </source>
</evidence>
<comment type="similarity">
    <text evidence="1">Belongs to the membrane fusion protein (MFP) (TC 8.A.1) family.</text>
</comment>
<dbReference type="NCBIfam" id="TIGR01730">
    <property type="entry name" value="RND_mfp"/>
    <property type="match status" value="1"/>
</dbReference>
<keyword evidence="10" id="KW-1185">Reference proteome</keyword>
<proteinExistence type="inferred from homology"/>
<dbReference type="Pfam" id="PF25917">
    <property type="entry name" value="BSH_RND"/>
    <property type="match status" value="1"/>
</dbReference>
<evidence type="ECO:0000313" key="10">
    <source>
        <dbReference type="Proteomes" id="UP000057088"/>
    </source>
</evidence>
<dbReference type="Proteomes" id="UP000254626">
    <property type="component" value="Unassembled WGS sequence"/>
</dbReference>
<feature type="domain" description="CzcB-like C-terminal circularly permuted SH3-like" evidence="7">
    <location>
        <begin position="274"/>
        <end position="327"/>
    </location>
</feature>
<dbReference type="InterPro" id="IPR058625">
    <property type="entry name" value="MdtA-like_BSH"/>
</dbReference>
<feature type="domain" description="CusB-like beta-barrel" evidence="6">
    <location>
        <begin position="196"/>
        <end position="266"/>
    </location>
</feature>
<dbReference type="PANTHER" id="PTHR30469:SF18">
    <property type="entry name" value="RESISTANCE-NODULATION-CELL DIVISION (RND) EFFLUX MEMBRANE FUSION PROTEIN-RELATED"/>
    <property type="match status" value="1"/>
</dbReference>
<evidence type="ECO:0000256" key="3">
    <source>
        <dbReference type="SAM" id="SignalP"/>
    </source>
</evidence>
<protein>
    <submittedName>
        <fullName evidence="8">Efflux RND transporter periplasmic adaptor subunit</fullName>
    </submittedName>
    <submittedName>
        <fullName evidence="9">HlyD family secretion protein</fullName>
    </submittedName>
</protein>
<reference evidence="9 11" key="3">
    <citation type="submission" date="2018-06" db="EMBL/GenBank/DDBJ databases">
        <authorList>
            <consortium name="Pathogen Informatics"/>
            <person name="Doyle S."/>
        </authorList>
    </citation>
    <scope>NUCLEOTIDE SEQUENCE [LARGE SCALE GENOMIC DNA]</scope>
    <source>
        <strain evidence="9 11">NCTC11327</strain>
    </source>
</reference>
<dbReference type="AlphaFoldDB" id="A0AAX2LX19"/>
<feature type="chain" id="PRO_5043993535" evidence="3">
    <location>
        <begin position="21"/>
        <end position="334"/>
    </location>
</feature>
<reference evidence="10" key="1">
    <citation type="submission" date="2015-12" db="EMBL/GenBank/DDBJ databases">
        <title>FDA dAtabase for Regulatory Grade micrObial Sequences (FDA-ARGOS): Supporting development and validation of Infectious Disease Dx tests.</title>
        <authorList>
            <person name="Hoffmann M."/>
            <person name="Allard M."/>
            <person name="Evans P."/>
            <person name="Brown E."/>
            <person name="Tallon L.J."/>
            <person name="Sadzewicz L."/>
            <person name="Sengamalay N."/>
            <person name="Ott S."/>
            <person name="Godinez A."/>
            <person name="Nagaraj S."/>
            <person name="Vyas G."/>
            <person name="Aluvathingal J."/>
            <person name="Nadendla S."/>
            <person name="Geyer C."/>
            <person name="Sichtig H."/>
        </authorList>
    </citation>
    <scope>NUCLEOTIDE SEQUENCE [LARGE SCALE GENOMIC DNA]</scope>
    <source>
        <strain evidence="10">ATCC 33809</strain>
    </source>
</reference>
<evidence type="ECO:0000259" key="6">
    <source>
        <dbReference type="Pfam" id="PF25954"/>
    </source>
</evidence>
<dbReference type="EMBL" id="UHIP01000002">
    <property type="protein sequence ID" value="SUQ27576.1"/>
    <property type="molecule type" value="Genomic_DNA"/>
</dbReference>
<accession>A0AAX2LX19</accession>
<dbReference type="SUPFAM" id="SSF111369">
    <property type="entry name" value="HlyD-like secretion proteins"/>
    <property type="match status" value="1"/>
</dbReference>
<evidence type="ECO:0000259" key="7">
    <source>
        <dbReference type="Pfam" id="PF25975"/>
    </source>
</evidence>
<dbReference type="PANTHER" id="PTHR30469">
    <property type="entry name" value="MULTIDRUG RESISTANCE PROTEIN MDTA"/>
    <property type="match status" value="1"/>
</dbReference>
<dbReference type="RefSeq" id="WP_061055711.1">
    <property type="nucleotide sequence ID" value="NZ_CABLBX010000010.1"/>
</dbReference>